<keyword evidence="1" id="KW-0812">Transmembrane</keyword>
<feature type="transmembrane region" description="Helical" evidence="1">
    <location>
        <begin position="40"/>
        <end position="61"/>
    </location>
</feature>
<evidence type="ECO:0000313" key="3">
    <source>
        <dbReference type="Proteomes" id="UP001589750"/>
    </source>
</evidence>
<protein>
    <submittedName>
        <fullName evidence="2">Type VII secretion protein EccB</fullName>
    </submittedName>
</protein>
<dbReference type="InterPro" id="IPR007795">
    <property type="entry name" value="T7SS_EccB"/>
</dbReference>
<dbReference type="EMBL" id="JBHMDG010000001">
    <property type="protein sequence ID" value="MFB9311432.1"/>
    <property type="molecule type" value="Genomic_DNA"/>
</dbReference>
<dbReference type="Pfam" id="PF05108">
    <property type="entry name" value="T7SS_ESX1_EccB"/>
    <property type="match status" value="1"/>
</dbReference>
<dbReference type="PANTHER" id="PTHR40765">
    <property type="entry name" value="ESX-2 SECRETION SYSTEM ATPASE ECCB2"/>
    <property type="match status" value="1"/>
</dbReference>
<keyword evidence="1" id="KW-1133">Transmembrane helix</keyword>
<dbReference type="InterPro" id="IPR044857">
    <property type="entry name" value="T7SS_EccB_R1"/>
</dbReference>
<dbReference type="Gene3D" id="3.30.2390.20">
    <property type="entry name" value="Type VII secretion system EccB, repeat 1 domain"/>
    <property type="match status" value="1"/>
</dbReference>
<accession>A0ABV5K4W4</accession>
<reference evidence="2 3" key="1">
    <citation type="submission" date="2024-09" db="EMBL/GenBank/DDBJ databases">
        <authorList>
            <person name="Sun Q."/>
            <person name="Mori K."/>
        </authorList>
    </citation>
    <scope>NUCLEOTIDE SEQUENCE [LARGE SCALE GENOMIC DNA]</scope>
    <source>
        <strain evidence="2 3">JCM 9626</strain>
    </source>
</reference>
<evidence type="ECO:0000256" key="1">
    <source>
        <dbReference type="SAM" id="Phobius"/>
    </source>
</evidence>
<keyword evidence="1" id="KW-0472">Membrane</keyword>
<dbReference type="RefSeq" id="WP_140008834.1">
    <property type="nucleotide sequence ID" value="NZ_JBHMDG010000001.1"/>
</dbReference>
<name>A0ABV5K4W4_9ACTN</name>
<organism evidence="2 3">
    <name type="scientific">Nocardioides plantarum</name>
    <dbReference type="NCBI Taxonomy" id="29299"/>
    <lineage>
        <taxon>Bacteria</taxon>
        <taxon>Bacillati</taxon>
        <taxon>Actinomycetota</taxon>
        <taxon>Actinomycetes</taxon>
        <taxon>Propionibacteriales</taxon>
        <taxon>Nocardioidaceae</taxon>
        <taxon>Nocardioides</taxon>
    </lineage>
</organism>
<sequence>MATKKDLVEAYSFSRRRLVTAFVSGAPGGREVEPTRPGRAIVGGLALAVLLVAGGAVLGIIKSPSTVDLDQDGVLVSEKETGADYLVLKSEGSDETELRPLANITSAMLVLGADVTSEKVPRKDLNSRKIGPPIGILDAPATPPQQADLVQTGWTACTGVPNVPRVGIKVDVSASPRTRQTPDLAVVVRTGSGDLYLVAQSLIGARGDSERAYAYRIPKGPAQGRVVSNVSDLTIDQAVPVPDRWITLFPSGGDLTLKTFGLDADDLATRWRFRDKISNGAKAEVGDLLTVNGNVSLMTPKGVLELDDFSKALYESLQFPRKDRLARFRASQVPSGASIANAATLPDASWPQEVSDDRPTGQLCAQLDVTDAKPGVVLATTEPDTEASAVGVGFDDVDRSVDSGGGAFVQSGSWSGTGPTSPVLVDARGYAYPVGPGEETGKLGYGGVDRVVVPQDWLDLFQPGVPLTIDAARCPPTSSSDGSCS</sequence>
<dbReference type="PANTHER" id="PTHR40765:SF2">
    <property type="entry name" value="ESX-2 SECRETION SYSTEM ATPASE ECCB2"/>
    <property type="match status" value="1"/>
</dbReference>
<evidence type="ECO:0000313" key="2">
    <source>
        <dbReference type="EMBL" id="MFB9311432.1"/>
    </source>
</evidence>
<keyword evidence="3" id="KW-1185">Reference proteome</keyword>
<dbReference type="Proteomes" id="UP001589750">
    <property type="component" value="Unassembled WGS sequence"/>
</dbReference>
<comment type="caution">
    <text evidence="2">The sequence shown here is derived from an EMBL/GenBank/DDBJ whole genome shotgun (WGS) entry which is preliminary data.</text>
</comment>
<proteinExistence type="predicted"/>
<gene>
    <name evidence="2" type="ORF">ACFFRI_00100</name>
</gene>